<dbReference type="eggNOG" id="ENOG502QUY6">
    <property type="taxonomic scope" value="Eukaryota"/>
</dbReference>
<feature type="region of interest" description="Disordered" evidence="1">
    <location>
        <begin position="298"/>
        <end position="323"/>
    </location>
</feature>
<evidence type="ECO:0000259" key="3">
    <source>
        <dbReference type="SMART" id="SM00563"/>
    </source>
</evidence>
<evidence type="ECO:0000256" key="1">
    <source>
        <dbReference type="SAM" id="MobiDB-lite"/>
    </source>
</evidence>
<keyword evidence="2" id="KW-0472">Membrane</keyword>
<dbReference type="Proteomes" id="UP000009131">
    <property type="component" value="Unassembled WGS sequence"/>
</dbReference>
<dbReference type="InParanoid" id="G7DZM2"/>
<dbReference type="SMART" id="SM00563">
    <property type="entry name" value="PlsC"/>
    <property type="match status" value="1"/>
</dbReference>
<reference evidence="4 5" key="1">
    <citation type="journal article" date="2011" name="J. Gen. Appl. Microbiol.">
        <title>Draft genome sequencing of the enigmatic basidiomycete Mixia osmundae.</title>
        <authorList>
            <person name="Nishida H."/>
            <person name="Nagatsuka Y."/>
            <person name="Sugiyama J."/>
        </authorList>
    </citation>
    <scope>NUCLEOTIDE SEQUENCE [LARGE SCALE GENOMIC DNA]</scope>
    <source>
        <strain evidence="5">CBS 9802 / IAM 14324 / JCM 22182 / KY 12970</strain>
    </source>
</reference>
<comment type="caution">
    <text evidence="4">The sequence shown here is derived from an EMBL/GenBank/DDBJ whole genome shotgun (WGS) entry which is preliminary data.</text>
</comment>
<dbReference type="Pfam" id="PF01553">
    <property type="entry name" value="Acyltransferase"/>
    <property type="match status" value="1"/>
</dbReference>
<organism evidence="4 5">
    <name type="scientific">Mixia osmundae (strain CBS 9802 / IAM 14324 / JCM 22182 / KY 12970)</name>
    <dbReference type="NCBI Taxonomy" id="764103"/>
    <lineage>
        <taxon>Eukaryota</taxon>
        <taxon>Fungi</taxon>
        <taxon>Dikarya</taxon>
        <taxon>Basidiomycota</taxon>
        <taxon>Pucciniomycotina</taxon>
        <taxon>Mixiomycetes</taxon>
        <taxon>Mixiales</taxon>
        <taxon>Mixiaceae</taxon>
        <taxon>Mixia</taxon>
    </lineage>
</organism>
<dbReference type="GO" id="GO:0004366">
    <property type="term" value="F:glycerol-3-phosphate O-acyltransferase activity"/>
    <property type="evidence" value="ECO:0007669"/>
    <property type="project" value="TreeGrafter"/>
</dbReference>
<dbReference type="AlphaFoldDB" id="G7DZM2"/>
<dbReference type="HOGENOM" id="CLU_509122_0_0_1"/>
<dbReference type="InterPro" id="IPR002123">
    <property type="entry name" value="Plipid/glycerol_acylTrfase"/>
</dbReference>
<dbReference type="PANTHER" id="PTHR31605:SF0">
    <property type="entry name" value="GLYCEROL-3-PHOSPHATE O-ACYLTRANSFERASE 1"/>
    <property type="match status" value="1"/>
</dbReference>
<dbReference type="EMBL" id="BABT02000071">
    <property type="protein sequence ID" value="GAA96032.1"/>
    <property type="molecule type" value="Genomic_DNA"/>
</dbReference>
<feature type="transmembrane region" description="Helical" evidence="2">
    <location>
        <begin position="386"/>
        <end position="408"/>
    </location>
</feature>
<evidence type="ECO:0000313" key="4">
    <source>
        <dbReference type="EMBL" id="GAA96032.1"/>
    </source>
</evidence>
<dbReference type="GO" id="GO:0008654">
    <property type="term" value="P:phospholipid biosynthetic process"/>
    <property type="evidence" value="ECO:0007669"/>
    <property type="project" value="TreeGrafter"/>
</dbReference>
<proteinExistence type="predicted"/>
<dbReference type="InterPro" id="IPR052744">
    <property type="entry name" value="GPAT/DAPAT"/>
</dbReference>
<sequence>MIASDILDRPIPGTAYQRASWPYELIRWLFTIILRVFYSEVVVENEELLPANGVPTILVANHSNSLVDPALLISHVKKRTLLRLTAKDTHFRQRTLSSWLIEKAGALPIQRQKDHLGSEIATGNAKTFQRLVESLTQGDCLALFPEGISRHHPKLAPFKTGVARIASAALTANADDPHFRLYIAPCAITYLHRFRFRSNVCVSFGAPVILSVATHPELIDTPEKPLQFEAVRRLTQEIEGELRSGTLDAPSWQILRASHTARRLYAPLDATAISIGDYIRLTQIWCDYLSNATRPTPLSRKLKHQKRPSLSRSNTANTGMTEEDIELTEEEAQDGIEVADVQRLVARLERYQDQLGRLGLKDHRISSHAFLPLWRLLLRLSIRATITGALGLLCLTVLPLWAPIFYFTKRAEIVYRVKTKNKTLWDSLDELGQAKALSGLASGAATWALVCLLTWPLLPFTFWLVPLFMWWSLGWVEAFVASARSTLSIAKLIELRLTKPHVLLRLHAERSRLAEDVMQIAVTKLGLPPSHDELFPDAALTNGHAASQGGKVRGRRRRALAKRLRWIHRRKDWNETLRLTSKGVSSMYLRRICVRNSVHV</sequence>
<dbReference type="SUPFAM" id="SSF69593">
    <property type="entry name" value="Glycerol-3-phosphate (1)-acyltransferase"/>
    <property type="match status" value="1"/>
</dbReference>
<keyword evidence="5" id="KW-1185">Reference proteome</keyword>
<keyword evidence="2" id="KW-0812">Transmembrane</keyword>
<keyword evidence="2" id="KW-1133">Transmembrane helix</keyword>
<evidence type="ECO:0000256" key="2">
    <source>
        <dbReference type="SAM" id="Phobius"/>
    </source>
</evidence>
<feature type="compositionally biased region" description="Polar residues" evidence="1">
    <location>
        <begin position="310"/>
        <end position="320"/>
    </location>
</feature>
<accession>G7DZM2</accession>
<gene>
    <name evidence="4" type="primary">Mo02692</name>
    <name evidence="4" type="ORF">E5Q_02692</name>
</gene>
<dbReference type="OrthoDB" id="5567124at2759"/>
<feature type="domain" description="Phospholipid/glycerol acyltransferase" evidence="3">
    <location>
        <begin position="56"/>
        <end position="191"/>
    </location>
</feature>
<dbReference type="PANTHER" id="PTHR31605">
    <property type="entry name" value="GLYCEROL-3-PHOSPHATE O-ACYLTRANSFERASE 1"/>
    <property type="match status" value="1"/>
</dbReference>
<name>G7DZM2_MIXOS</name>
<reference evidence="4 5" key="2">
    <citation type="journal article" date="2012" name="Open Biol.">
        <title>Characteristics of nucleosomes and linker DNA regions on the genome of the basidiomycete Mixia osmundae revealed by mono- and dinucleosome mapping.</title>
        <authorList>
            <person name="Nishida H."/>
            <person name="Kondo S."/>
            <person name="Matsumoto T."/>
            <person name="Suzuki Y."/>
            <person name="Yoshikawa H."/>
            <person name="Taylor T.D."/>
            <person name="Sugiyama J."/>
        </authorList>
    </citation>
    <scope>NUCLEOTIDE SEQUENCE [LARGE SCALE GENOMIC DNA]</scope>
    <source>
        <strain evidence="5">CBS 9802 / IAM 14324 / JCM 22182 / KY 12970</strain>
    </source>
</reference>
<dbReference type="FunCoup" id="G7DZM2">
    <property type="interactions" value="61"/>
</dbReference>
<feature type="compositionally biased region" description="Basic residues" evidence="1">
    <location>
        <begin position="300"/>
        <end position="309"/>
    </location>
</feature>
<dbReference type="GO" id="GO:0016287">
    <property type="term" value="F:glycerone-phosphate O-acyltransferase activity"/>
    <property type="evidence" value="ECO:0007669"/>
    <property type="project" value="TreeGrafter"/>
</dbReference>
<feature type="transmembrane region" description="Helical" evidence="2">
    <location>
        <begin position="436"/>
        <end position="455"/>
    </location>
</feature>
<evidence type="ECO:0000313" key="5">
    <source>
        <dbReference type="Proteomes" id="UP000009131"/>
    </source>
</evidence>
<protein>
    <recommendedName>
        <fullName evidence="3">Phospholipid/glycerol acyltransferase domain-containing protein</fullName>
    </recommendedName>
</protein>